<gene>
    <name evidence="2" type="ORF">N0D28_09385</name>
</gene>
<dbReference type="PANTHER" id="PTHR34202">
    <property type="entry name" value="UPF0548 PROTEIN"/>
    <property type="match status" value="1"/>
</dbReference>
<proteinExistence type="predicted"/>
<evidence type="ECO:0000259" key="1">
    <source>
        <dbReference type="Pfam" id="PF09348"/>
    </source>
</evidence>
<keyword evidence="3" id="KW-1185">Reference proteome</keyword>
<evidence type="ECO:0000313" key="2">
    <source>
        <dbReference type="EMBL" id="UWX62975.1"/>
    </source>
</evidence>
<organism evidence="2 3">
    <name type="scientific">Deinococcus rubellus</name>
    <dbReference type="NCBI Taxonomy" id="1889240"/>
    <lineage>
        <taxon>Bacteria</taxon>
        <taxon>Thermotogati</taxon>
        <taxon>Deinococcota</taxon>
        <taxon>Deinococci</taxon>
        <taxon>Deinococcales</taxon>
        <taxon>Deinococcaceae</taxon>
        <taxon>Deinococcus</taxon>
    </lineage>
</organism>
<dbReference type="Proteomes" id="UP001060261">
    <property type="component" value="Chromosome"/>
</dbReference>
<name>A0ABY5YD29_9DEIO</name>
<protein>
    <submittedName>
        <fullName evidence="2">DUF1990 domain-containing protein</fullName>
    </submittedName>
</protein>
<accession>A0ABY5YD29</accession>
<dbReference type="InterPro" id="IPR018960">
    <property type="entry name" value="DUF1990"/>
</dbReference>
<dbReference type="InterPro" id="IPR014457">
    <property type="entry name" value="UCP010260"/>
</dbReference>
<dbReference type="Pfam" id="PF09348">
    <property type="entry name" value="DUF1990"/>
    <property type="match status" value="1"/>
</dbReference>
<dbReference type="PIRSF" id="PIRSF010260">
    <property type="entry name" value="UCP010260"/>
    <property type="match status" value="1"/>
</dbReference>
<reference evidence="2" key="1">
    <citation type="submission" date="2022-09" db="EMBL/GenBank/DDBJ databases">
        <title>genome sequence of Deinococcus rubellus.</title>
        <authorList>
            <person name="Srinivasan S."/>
        </authorList>
    </citation>
    <scope>NUCLEOTIDE SEQUENCE</scope>
    <source>
        <strain evidence="2">Ant6</strain>
    </source>
</reference>
<dbReference type="RefSeq" id="WP_260559268.1">
    <property type="nucleotide sequence ID" value="NZ_BAABEC010000184.1"/>
</dbReference>
<dbReference type="EMBL" id="CP104213">
    <property type="protein sequence ID" value="UWX62975.1"/>
    <property type="molecule type" value="Genomic_DNA"/>
</dbReference>
<feature type="domain" description="DUF1990" evidence="1">
    <location>
        <begin position="25"/>
        <end position="176"/>
    </location>
</feature>
<dbReference type="PANTHER" id="PTHR34202:SF1">
    <property type="entry name" value="UPF0548 PROTEIN"/>
    <property type="match status" value="1"/>
</dbReference>
<sequence>MQLAYHSPAAFSRVLERVSRLNPTYSRLGVTLEPTPHMEQHRVVLGSGERTFQQARAALRGWQTHQSRWLRLYPGGGPPAEGQTVLVLLCLAGWCLAFGCRIVRVLDDERRTGFAYGSLPGHPERGEELFLIEWHEDDRVTFTLRAVSQPANWVYRLGRPAAELMRLLGTRQYIRAMRRAATGTILSR</sequence>
<evidence type="ECO:0000313" key="3">
    <source>
        <dbReference type="Proteomes" id="UP001060261"/>
    </source>
</evidence>